<protein>
    <submittedName>
        <fullName evidence="1">Uncharacterized protein</fullName>
    </submittedName>
</protein>
<organism evidence="1 2">
    <name type="scientific">Streptomyces viridochromogenes Tue57</name>
    <dbReference type="NCBI Taxonomy" id="1160705"/>
    <lineage>
        <taxon>Bacteria</taxon>
        <taxon>Bacillati</taxon>
        <taxon>Actinomycetota</taxon>
        <taxon>Actinomycetes</taxon>
        <taxon>Kitasatosporales</taxon>
        <taxon>Streptomycetaceae</taxon>
        <taxon>Streptomyces</taxon>
    </lineage>
</organism>
<sequence length="32" mass="3236">MAGSAAVLAAMVAYGPRSAIAKASEIMSILRQ</sequence>
<dbReference type="Proteomes" id="UP000011205">
    <property type="component" value="Unassembled WGS sequence"/>
</dbReference>
<reference evidence="1 2" key="1">
    <citation type="journal article" date="2013" name="Genome Announc.">
        <title>Draft Genome Sequence of Streptomyces viridochromogenes Strain Tu57, Producer of Avilamycin.</title>
        <authorList>
            <person name="Gruning B.A."/>
            <person name="Erxleben A."/>
            <person name="Hahnlein A."/>
            <person name="Gunther S."/>
        </authorList>
    </citation>
    <scope>NUCLEOTIDE SEQUENCE [LARGE SCALE GENOMIC DNA]</scope>
    <source>
        <strain evidence="1 2">Tue57</strain>
    </source>
</reference>
<name>L8PFM0_STRVR</name>
<accession>L8PFM0</accession>
<dbReference type="AlphaFoldDB" id="L8PFM0"/>
<proteinExistence type="predicted"/>
<comment type="caution">
    <text evidence="1">The sequence shown here is derived from an EMBL/GenBank/DDBJ whole genome shotgun (WGS) entry which is preliminary data.</text>
</comment>
<evidence type="ECO:0000313" key="1">
    <source>
        <dbReference type="EMBL" id="ELS56361.1"/>
    </source>
</evidence>
<evidence type="ECO:0000313" key="2">
    <source>
        <dbReference type="Proteomes" id="UP000011205"/>
    </source>
</evidence>
<gene>
    <name evidence="1" type="ORF">STVIR_2658</name>
</gene>
<dbReference type="EMBL" id="AMLP01000088">
    <property type="protein sequence ID" value="ELS56361.1"/>
    <property type="molecule type" value="Genomic_DNA"/>
</dbReference>